<evidence type="ECO:0000313" key="4">
    <source>
        <dbReference type="Proteomes" id="UP001165740"/>
    </source>
</evidence>
<dbReference type="GeneID" id="129925238"/>
<dbReference type="SMART" id="SM00343">
    <property type="entry name" value="ZnF_C2HC"/>
    <property type="match status" value="1"/>
</dbReference>
<evidence type="ECO:0000259" key="3">
    <source>
        <dbReference type="PROSITE" id="PS50158"/>
    </source>
</evidence>
<reference evidence="5" key="1">
    <citation type="submission" date="2025-08" db="UniProtKB">
        <authorList>
            <consortium name="RefSeq"/>
        </authorList>
    </citation>
    <scope>IDENTIFICATION</scope>
</reference>
<keyword evidence="4" id="KW-1185">Reference proteome</keyword>
<sequence>MKKELLGSMQTIATSQKTDMEEFRSKLRDEIAAVKSELTGKVKPTIFDDTVSWTVYKRQFEAAKDTAKTTYFSRGLHVQEEDLTHIIRQVVETIEDRRSQQMPRQNRSVFRCWNCDAPGHIQRNCTRRNAGRLRGRDGLGNQQAATSQSQNQEN</sequence>
<feature type="domain" description="CCHC-type" evidence="3">
    <location>
        <begin position="111"/>
        <end position="127"/>
    </location>
</feature>
<evidence type="ECO:0000256" key="1">
    <source>
        <dbReference type="PROSITE-ProRule" id="PRU00047"/>
    </source>
</evidence>
<accession>A0A9W2ZZZ9</accession>
<dbReference type="InterPro" id="IPR001878">
    <property type="entry name" value="Znf_CCHC"/>
</dbReference>
<evidence type="ECO:0000256" key="2">
    <source>
        <dbReference type="SAM" id="MobiDB-lite"/>
    </source>
</evidence>
<dbReference type="Pfam" id="PF00098">
    <property type="entry name" value="zf-CCHC"/>
    <property type="match status" value="1"/>
</dbReference>
<protein>
    <submittedName>
        <fullName evidence="5">Uncharacterized protein LOC129925238</fullName>
    </submittedName>
</protein>
<dbReference type="SUPFAM" id="SSF57756">
    <property type="entry name" value="Retrovirus zinc finger-like domains"/>
    <property type="match status" value="1"/>
</dbReference>
<proteinExistence type="predicted"/>
<dbReference type="Gene3D" id="4.10.60.10">
    <property type="entry name" value="Zinc finger, CCHC-type"/>
    <property type="match status" value="1"/>
</dbReference>
<dbReference type="GO" id="GO:0008270">
    <property type="term" value="F:zinc ion binding"/>
    <property type="evidence" value="ECO:0007669"/>
    <property type="project" value="UniProtKB-KW"/>
</dbReference>
<organism evidence="4 5">
    <name type="scientific">Biomphalaria glabrata</name>
    <name type="common">Bloodfluke planorb</name>
    <name type="synonym">Freshwater snail</name>
    <dbReference type="NCBI Taxonomy" id="6526"/>
    <lineage>
        <taxon>Eukaryota</taxon>
        <taxon>Metazoa</taxon>
        <taxon>Spiralia</taxon>
        <taxon>Lophotrochozoa</taxon>
        <taxon>Mollusca</taxon>
        <taxon>Gastropoda</taxon>
        <taxon>Heterobranchia</taxon>
        <taxon>Euthyneura</taxon>
        <taxon>Panpulmonata</taxon>
        <taxon>Hygrophila</taxon>
        <taxon>Lymnaeoidea</taxon>
        <taxon>Planorbidae</taxon>
        <taxon>Biomphalaria</taxon>
    </lineage>
</organism>
<dbReference type="GO" id="GO:0003676">
    <property type="term" value="F:nucleic acid binding"/>
    <property type="evidence" value="ECO:0007669"/>
    <property type="project" value="InterPro"/>
</dbReference>
<keyword evidence="1" id="KW-0479">Metal-binding</keyword>
<name>A0A9W2ZZZ9_BIOGL</name>
<keyword evidence="1" id="KW-0862">Zinc</keyword>
<dbReference type="Proteomes" id="UP001165740">
    <property type="component" value="Chromosome 3"/>
</dbReference>
<dbReference type="PROSITE" id="PS50158">
    <property type="entry name" value="ZF_CCHC"/>
    <property type="match status" value="1"/>
</dbReference>
<evidence type="ECO:0000313" key="5">
    <source>
        <dbReference type="RefSeq" id="XP_055880525.1"/>
    </source>
</evidence>
<dbReference type="AlphaFoldDB" id="A0A9W2ZZZ9"/>
<dbReference type="RefSeq" id="XP_055880525.1">
    <property type="nucleotide sequence ID" value="XM_056024550.1"/>
</dbReference>
<keyword evidence="1" id="KW-0863">Zinc-finger</keyword>
<gene>
    <name evidence="5" type="primary">LOC129925238</name>
</gene>
<feature type="compositionally biased region" description="Low complexity" evidence="2">
    <location>
        <begin position="141"/>
        <end position="154"/>
    </location>
</feature>
<dbReference type="InterPro" id="IPR036875">
    <property type="entry name" value="Znf_CCHC_sf"/>
</dbReference>
<feature type="region of interest" description="Disordered" evidence="2">
    <location>
        <begin position="128"/>
        <end position="154"/>
    </location>
</feature>